<feature type="transmembrane region" description="Helical" evidence="6">
    <location>
        <begin position="80"/>
        <end position="103"/>
    </location>
</feature>
<comment type="caution">
    <text evidence="8">The sequence shown here is derived from an EMBL/GenBank/DDBJ whole genome shotgun (WGS) entry which is preliminary data.</text>
</comment>
<dbReference type="InterPro" id="IPR051380">
    <property type="entry name" value="pH-response_reg_palI/RIM9"/>
</dbReference>
<feature type="chain" id="PRO_5008104012" description="PH-response regulator protein palI/RIM9" evidence="7">
    <location>
        <begin position="26"/>
        <end position="1027"/>
    </location>
</feature>
<evidence type="ECO:0008006" key="10">
    <source>
        <dbReference type="Google" id="ProtNLM"/>
    </source>
</evidence>
<evidence type="ECO:0000313" key="8">
    <source>
        <dbReference type="EMBL" id="OAQ96827.1"/>
    </source>
</evidence>
<accession>A0A179I2D7</accession>
<evidence type="ECO:0000256" key="3">
    <source>
        <dbReference type="ARBA" id="ARBA00022989"/>
    </source>
</evidence>
<dbReference type="PANTHER" id="PTHR28013:SF3">
    <property type="entry name" value="PROTEIN DCV1-RELATED"/>
    <property type="match status" value="1"/>
</dbReference>
<sequence length="1027" mass="110443">MLRPATPLTILLAVALGLLIIAVISAPVTQSIYLGKADDTIYGVFGRCTGSECSSVGLGYDVTASGSSTFSLPESVRGTLSSVLILHPVAAGITLIMLIMVGASHAHNAAHSARYLLALFILTVLAFLITIVAFVIDIVLFLPHMAFGTYLVLAAAVIILGSAIVTFSMRSSMVGRKARRRQIAENAEMSGENYYNREAAMKPMGSTFSSVPAPPTTMSGANAGADGLPAFASYESSRQKDDQVSDERIPLTQVRTADRSPPTNTSDLANAGPSRNPGYANTEADLPRAESPPPLPIEGSATGSFGQPVEMASNDTNHHGYGAPAVNATPANEADATGMVHMRQGHPAGQPRPGYVSDGSKYSTDEYVPPRAAWNQGSGRRSPRGQSPVYGADRRSPAVDYRGPTSPLADGHSAIASYYEDVEPRYETSGPHPALVASPPEPMYEDVHHMDGSRSPAGSERSNFTSVSQRGVNPYWNPQQHPMPGNGPRRALQQRQDMILDNPDFQLPGGRSGKPKHGNSSGLVPGSAYPNAPITLAQPTYTTAGTIYNPSSSQPLQPPTRRGRSLKWTSGGAYSDLSLLPRSLLASLQAKSNGRISPYPAAQYTPLQQNYDRAANPTSKNGYFDEMPSRWSGTLASLGPDSDEAMSYVTSDRDHEEEDEEEEDDDGMDNIMMNMTVKSLHNLASYPNPNQKKAQKALLRPVKPRLNLQNTAGANDVPMQPWDPRPSPDSLYDRTWVKPRLSNSDSVASQLMAKAELQSITGRGQREAPTPPPNSDGSEQHTAWLAHLALGAPRPLTAGPPGQRQYRASTFKSTFKALSTEVKAADQAEEDDAYAVTARVLQHAGIDDARGKLEGSLSRHESEAACYTQLFQGSQTLQTSSPNASYGIVGSPDNSNKIREGVNGVAVVDAALARPEWGMHARCGNARARRDPEYEAGLAAYMEKMDRQWYYGCETLCGEAARDAENGRETSLGVIGDGRRDRSGGNRHRELKIAEANKMDVAEHAKPLLDMAMKNLERSLGELLKKH</sequence>
<dbReference type="OrthoDB" id="4588713at2759"/>
<comment type="subcellular location">
    <subcellularLocation>
        <location evidence="1">Membrane</location>
        <topology evidence="1">Multi-pass membrane protein</topology>
    </subcellularLocation>
</comment>
<keyword evidence="9" id="KW-1185">Reference proteome</keyword>
<feature type="region of interest" description="Disordered" evidence="5">
    <location>
        <begin position="343"/>
        <end position="411"/>
    </location>
</feature>
<feature type="compositionally biased region" description="Polar residues" evidence="5">
    <location>
        <begin position="545"/>
        <end position="555"/>
    </location>
</feature>
<keyword evidence="4 6" id="KW-0472">Membrane</keyword>
<feature type="compositionally biased region" description="Polar residues" evidence="5">
    <location>
        <begin position="460"/>
        <end position="480"/>
    </location>
</feature>
<feature type="region of interest" description="Disordered" evidence="5">
    <location>
        <begin position="634"/>
        <end position="667"/>
    </location>
</feature>
<evidence type="ECO:0000256" key="6">
    <source>
        <dbReference type="SAM" id="Phobius"/>
    </source>
</evidence>
<dbReference type="GO" id="GO:0005886">
    <property type="term" value="C:plasma membrane"/>
    <property type="evidence" value="ECO:0007669"/>
    <property type="project" value="InterPro"/>
</dbReference>
<evidence type="ECO:0000256" key="4">
    <source>
        <dbReference type="ARBA" id="ARBA00023136"/>
    </source>
</evidence>
<dbReference type="GO" id="GO:0032153">
    <property type="term" value="C:cell division site"/>
    <property type="evidence" value="ECO:0007669"/>
    <property type="project" value="TreeGrafter"/>
</dbReference>
<dbReference type="GO" id="GO:0035838">
    <property type="term" value="C:growing cell tip"/>
    <property type="evidence" value="ECO:0007669"/>
    <property type="project" value="TreeGrafter"/>
</dbReference>
<feature type="region of interest" description="Disordered" evidence="5">
    <location>
        <begin position="424"/>
        <end position="531"/>
    </location>
</feature>
<dbReference type="EMBL" id="LUKN01003861">
    <property type="protein sequence ID" value="OAQ96827.1"/>
    <property type="molecule type" value="Genomic_DNA"/>
</dbReference>
<evidence type="ECO:0000256" key="2">
    <source>
        <dbReference type="ARBA" id="ARBA00022692"/>
    </source>
</evidence>
<evidence type="ECO:0000256" key="1">
    <source>
        <dbReference type="ARBA" id="ARBA00004141"/>
    </source>
</evidence>
<dbReference type="Pfam" id="PF06687">
    <property type="entry name" value="SUR7"/>
    <property type="match status" value="1"/>
</dbReference>
<feature type="region of interest" description="Disordered" evidence="5">
    <location>
        <begin position="711"/>
        <end position="734"/>
    </location>
</feature>
<feature type="transmembrane region" description="Helical" evidence="6">
    <location>
        <begin position="147"/>
        <end position="169"/>
    </location>
</feature>
<feature type="region of interest" description="Disordered" evidence="5">
    <location>
        <begin position="234"/>
        <end position="324"/>
    </location>
</feature>
<feature type="transmembrane region" description="Helical" evidence="6">
    <location>
        <begin position="115"/>
        <end position="141"/>
    </location>
</feature>
<feature type="compositionally biased region" description="Acidic residues" evidence="5">
    <location>
        <begin position="655"/>
        <end position="667"/>
    </location>
</feature>
<feature type="signal peptide" evidence="7">
    <location>
        <begin position="1"/>
        <end position="25"/>
    </location>
</feature>
<organism evidence="8 9">
    <name type="scientific">Cordyceps confragosa</name>
    <name type="common">Lecanicillium lecanii</name>
    <dbReference type="NCBI Taxonomy" id="2714763"/>
    <lineage>
        <taxon>Eukaryota</taxon>
        <taxon>Fungi</taxon>
        <taxon>Dikarya</taxon>
        <taxon>Ascomycota</taxon>
        <taxon>Pezizomycotina</taxon>
        <taxon>Sordariomycetes</taxon>
        <taxon>Hypocreomycetidae</taxon>
        <taxon>Hypocreales</taxon>
        <taxon>Cordycipitaceae</taxon>
        <taxon>Akanthomyces</taxon>
    </lineage>
</organism>
<keyword evidence="2 6" id="KW-0812">Transmembrane</keyword>
<evidence type="ECO:0000256" key="5">
    <source>
        <dbReference type="SAM" id="MobiDB-lite"/>
    </source>
</evidence>
<keyword evidence="7" id="KW-0732">Signal</keyword>
<feature type="compositionally biased region" description="Basic and acidic residues" evidence="5">
    <location>
        <begin position="237"/>
        <end position="249"/>
    </location>
</feature>
<dbReference type="PANTHER" id="PTHR28013">
    <property type="entry name" value="PROTEIN DCV1-RELATED"/>
    <property type="match status" value="1"/>
</dbReference>
<feature type="region of interest" description="Disordered" evidence="5">
    <location>
        <begin position="545"/>
        <end position="568"/>
    </location>
</feature>
<dbReference type="InterPro" id="IPR009571">
    <property type="entry name" value="SUR7/Rim9-like_fungi"/>
</dbReference>
<dbReference type="Proteomes" id="UP000243081">
    <property type="component" value="Unassembled WGS sequence"/>
</dbReference>
<proteinExistence type="predicted"/>
<dbReference type="AlphaFoldDB" id="A0A179I2D7"/>
<protein>
    <recommendedName>
        <fullName evidence="10">PH-response regulator protein palI/RIM9</fullName>
    </recommendedName>
</protein>
<evidence type="ECO:0000313" key="9">
    <source>
        <dbReference type="Proteomes" id="UP000243081"/>
    </source>
</evidence>
<evidence type="ECO:0000256" key="7">
    <source>
        <dbReference type="SAM" id="SignalP"/>
    </source>
</evidence>
<feature type="region of interest" description="Disordered" evidence="5">
    <location>
        <begin position="761"/>
        <end position="780"/>
    </location>
</feature>
<keyword evidence="3 6" id="KW-1133">Transmembrane helix</keyword>
<gene>
    <name evidence="8" type="ORF">LLEC1_02048</name>
</gene>
<name>A0A179I2D7_CORDF</name>
<reference evidence="8 9" key="1">
    <citation type="submission" date="2016-03" db="EMBL/GenBank/DDBJ databases">
        <title>Fine-scale spatial genetic structure of a fungal parasite of coffee scale insects.</title>
        <authorList>
            <person name="Jackson D."/>
            <person name="Zemenick K.A."/>
            <person name="Malloure B."/>
            <person name="Quandt C.A."/>
            <person name="James T.Y."/>
        </authorList>
    </citation>
    <scope>NUCLEOTIDE SEQUENCE [LARGE SCALE GENOMIC DNA]</scope>
    <source>
        <strain evidence="8 9">UM487</strain>
    </source>
</reference>